<dbReference type="Gene3D" id="2.30.29.30">
    <property type="entry name" value="Pleckstrin-homology domain (PH domain)/Phosphotyrosine-binding domain (PTB)"/>
    <property type="match status" value="1"/>
</dbReference>
<name>A0A7R9HNK9_9NEOP</name>
<dbReference type="EMBL" id="OB794003">
    <property type="protein sequence ID" value="CAD7429205.1"/>
    <property type="molecule type" value="Genomic_DNA"/>
</dbReference>
<dbReference type="PANTHER" id="PTHR11243">
    <property type="entry name" value="GROWTH FACTOR RECEPTOR-BOUND PROTEIN"/>
    <property type="match status" value="1"/>
</dbReference>
<feature type="region of interest" description="Disordered" evidence="1">
    <location>
        <begin position="203"/>
        <end position="237"/>
    </location>
</feature>
<dbReference type="AlphaFoldDB" id="A0A7R9HNK9"/>
<evidence type="ECO:0000313" key="2">
    <source>
        <dbReference type="EMBL" id="CAD7429205.1"/>
    </source>
</evidence>
<reference evidence="2" key="1">
    <citation type="submission" date="2020-11" db="EMBL/GenBank/DDBJ databases">
        <authorList>
            <person name="Tran Van P."/>
        </authorList>
    </citation>
    <scope>NUCLEOTIDE SEQUENCE</scope>
</reference>
<organism evidence="2">
    <name type="scientific">Timema monikensis</name>
    <dbReference type="NCBI Taxonomy" id="170555"/>
    <lineage>
        <taxon>Eukaryota</taxon>
        <taxon>Metazoa</taxon>
        <taxon>Ecdysozoa</taxon>
        <taxon>Arthropoda</taxon>
        <taxon>Hexapoda</taxon>
        <taxon>Insecta</taxon>
        <taxon>Pterygota</taxon>
        <taxon>Neoptera</taxon>
        <taxon>Polyneoptera</taxon>
        <taxon>Phasmatodea</taxon>
        <taxon>Timematodea</taxon>
        <taxon>Timematoidea</taxon>
        <taxon>Timematidae</taxon>
        <taxon>Timema</taxon>
    </lineage>
</organism>
<accession>A0A7R9HNK9</accession>
<evidence type="ECO:0000256" key="1">
    <source>
        <dbReference type="SAM" id="MobiDB-lite"/>
    </source>
</evidence>
<sequence length="290" mass="31800">MEFSERWPLLPAPCSVILPLIGPCAVCPQGETDNQLQVLAHLADYNVYTTLNARNQFKAPTEFGLCLRPTASAVEGTSEDSAPLGLKCLACDSEEARLCWVTAMRLAKIYAYGNFANVTKTRKVEVWKSSSELAWRDSKQQYKKANVSTLDLDSKPNLPSSDMLDHAVTDASDVNISLKRKLREGRVSMARFTSVETDGINGSGQNCQPLRQETSLSTRPFVREKTLPSNSQSREDTRYLSSLTAGGRKLCSGSPSQGQLASVCMCVCQLCLTGQVAARCYWAVLEPSSR</sequence>
<gene>
    <name evidence="2" type="ORF">TMSB3V08_LOCUS5985</name>
</gene>
<dbReference type="InterPro" id="IPR039664">
    <property type="entry name" value="GRB/APBB1IP"/>
</dbReference>
<proteinExistence type="predicted"/>
<dbReference type="InterPro" id="IPR011993">
    <property type="entry name" value="PH-like_dom_sf"/>
</dbReference>
<dbReference type="PANTHER" id="PTHR11243:SF38">
    <property type="entry name" value="GROWTH FACTOR RECEPTOR-BOUND PROTEIN 14-LIKE ISOFORM X1"/>
    <property type="match status" value="1"/>
</dbReference>
<feature type="compositionally biased region" description="Polar residues" evidence="1">
    <location>
        <begin position="203"/>
        <end position="218"/>
    </location>
</feature>
<protein>
    <submittedName>
        <fullName evidence="2">Uncharacterized protein</fullName>
    </submittedName>
</protein>